<evidence type="ECO:0000256" key="6">
    <source>
        <dbReference type="SAM" id="MobiDB-lite"/>
    </source>
</evidence>
<evidence type="ECO:0000256" key="3">
    <source>
        <dbReference type="ARBA" id="ARBA00023125"/>
    </source>
</evidence>
<protein>
    <submittedName>
        <fullName evidence="8">Plastid transcription factor 1</fullName>
    </submittedName>
</protein>
<sequence length="362" mass="40586">MTMNPRAKKEDDEEMNELIFPKMHMRVSAGVSSSSSSCCYSSRQWLKNPRIVRVSRSFGGKDRHSKVCTVRGLRDRRIRLSVPTAIQLYDLQDRLGLTQPSKVIDWLLDATKLEIDNLPPLPTFMPTDFLHPSHAPAPAPAPLFDNIIMDNNNVNTTSSPHFLSPNLYKDREIRWMNGSSSLQQTTQTTAAAADQDQTTTFGGFMQLSAHNFFPLNSPHQFSAVPNLPYNYFPPNLSLSQFGGGFSSNRTDHQEQSNCSQASSSSQIYTVPSMSPPPPPPPFPPNYHVENIDHFRQINLMQNINVHDDHQDHSVLMPTTLHLVNSPIKSFSLNTTTSSLSLHSNENDNETGPEQDQDNRISS</sequence>
<evidence type="ECO:0000256" key="2">
    <source>
        <dbReference type="ARBA" id="ARBA00023015"/>
    </source>
</evidence>
<proteinExistence type="predicted"/>
<feature type="region of interest" description="Disordered" evidence="6">
    <location>
        <begin position="337"/>
        <end position="362"/>
    </location>
</feature>
<keyword evidence="3" id="KW-0238">DNA-binding</keyword>
<comment type="caution">
    <text evidence="8">The sequence shown here is derived from an EMBL/GenBank/DDBJ whole genome shotgun (WGS) entry which is preliminary data.</text>
</comment>
<evidence type="ECO:0000259" key="7">
    <source>
        <dbReference type="PROSITE" id="PS51369"/>
    </source>
</evidence>
<keyword evidence="5" id="KW-0539">Nucleus</keyword>
<reference evidence="8 9" key="1">
    <citation type="journal article" date="2021" name="Nat. Commun.">
        <title>Incipient diploidization of the medicinal plant Perilla within 10,000 years.</title>
        <authorList>
            <person name="Zhang Y."/>
            <person name="Shen Q."/>
            <person name="Leng L."/>
            <person name="Zhang D."/>
            <person name="Chen S."/>
            <person name="Shi Y."/>
            <person name="Ning Z."/>
            <person name="Chen S."/>
        </authorList>
    </citation>
    <scope>NUCLEOTIDE SEQUENCE [LARGE SCALE GENOMIC DNA]</scope>
    <source>
        <strain evidence="9">cv. PC099</strain>
    </source>
</reference>
<keyword evidence="9" id="KW-1185">Reference proteome</keyword>
<evidence type="ECO:0000256" key="4">
    <source>
        <dbReference type="ARBA" id="ARBA00023163"/>
    </source>
</evidence>
<dbReference type="Proteomes" id="UP001190926">
    <property type="component" value="Unassembled WGS sequence"/>
</dbReference>
<gene>
    <name evidence="8" type="ORF">C2S53_003359</name>
</gene>
<dbReference type="PANTHER" id="PTHR31072">
    <property type="entry name" value="TRANSCRIPTION FACTOR TCP4-RELATED"/>
    <property type="match status" value="1"/>
</dbReference>
<comment type="subcellular location">
    <subcellularLocation>
        <location evidence="1">Nucleus</location>
    </subcellularLocation>
</comment>
<dbReference type="InterPro" id="IPR017887">
    <property type="entry name" value="TF_TCP_subgr"/>
</dbReference>
<dbReference type="AlphaFoldDB" id="A0AAD4ISF5"/>
<evidence type="ECO:0000313" key="9">
    <source>
        <dbReference type="Proteomes" id="UP001190926"/>
    </source>
</evidence>
<accession>A0AAD4ISF5</accession>
<dbReference type="Pfam" id="PF03634">
    <property type="entry name" value="TCP"/>
    <property type="match status" value="1"/>
</dbReference>
<evidence type="ECO:0000256" key="1">
    <source>
        <dbReference type="ARBA" id="ARBA00004123"/>
    </source>
</evidence>
<evidence type="ECO:0000313" key="8">
    <source>
        <dbReference type="EMBL" id="KAH6820664.1"/>
    </source>
</evidence>
<dbReference type="PANTHER" id="PTHR31072:SF252">
    <property type="entry name" value="TRANSCRIPTION FACTOR TCP17"/>
    <property type="match status" value="1"/>
</dbReference>
<keyword evidence="2" id="KW-0805">Transcription regulation</keyword>
<dbReference type="GO" id="GO:0005634">
    <property type="term" value="C:nucleus"/>
    <property type="evidence" value="ECO:0007669"/>
    <property type="project" value="UniProtKB-SubCell"/>
</dbReference>
<dbReference type="GO" id="GO:0003700">
    <property type="term" value="F:DNA-binding transcription factor activity"/>
    <property type="evidence" value="ECO:0007669"/>
    <property type="project" value="InterPro"/>
</dbReference>
<name>A0AAD4ISF5_PERFH</name>
<dbReference type="InterPro" id="IPR005333">
    <property type="entry name" value="Transcription_factor_TCP"/>
</dbReference>
<organism evidence="8 9">
    <name type="scientific">Perilla frutescens var. hirtella</name>
    <name type="common">Perilla citriodora</name>
    <name type="synonym">Perilla setoyensis</name>
    <dbReference type="NCBI Taxonomy" id="608512"/>
    <lineage>
        <taxon>Eukaryota</taxon>
        <taxon>Viridiplantae</taxon>
        <taxon>Streptophyta</taxon>
        <taxon>Embryophyta</taxon>
        <taxon>Tracheophyta</taxon>
        <taxon>Spermatophyta</taxon>
        <taxon>Magnoliopsida</taxon>
        <taxon>eudicotyledons</taxon>
        <taxon>Gunneridae</taxon>
        <taxon>Pentapetalae</taxon>
        <taxon>asterids</taxon>
        <taxon>lamiids</taxon>
        <taxon>Lamiales</taxon>
        <taxon>Lamiaceae</taxon>
        <taxon>Nepetoideae</taxon>
        <taxon>Elsholtzieae</taxon>
        <taxon>Perilla</taxon>
    </lineage>
</organism>
<feature type="compositionally biased region" description="Acidic residues" evidence="6">
    <location>
        <begin position="346"/>
        <end position="355"/>
    </location>
</feature>
<dbReference type="GO" id="GO:0043565">
    <property type="term" value="F:sequence-specific DNA binding"/>
    <property type="evidence" value="ECO:0007669"/>
    <property type="project" value="TreeGrafter"/>
</dbReference>
<feature type="domain" description="TCP" evidence="7">
    <location>
        <begin position="60"/>
        <end position="118"/>
    </location>
</feature>
<feature type="region of interest" description="Disordered" evidence="6">
    <location>
        <begin position="243"/>
        <end position="286"/>
    </location>
</feature>
<dbReference type="PROSITE" id="PS51369">
    <property type="entry name" value="TCP"/>
    <property type="match status" value="1"/>
</dbReference>
<dbReference type="EMBL" id="SDAM02003295">
    <property type="protein sequence ID" value="KAH6820664.1"/>
    <property type="molecule type" value="Genomic_DNA"/>
</dbReference>
<feature type="compositionally biased region" description="Low complexity" evidence="6">
    <location>
        <begin position="255"/>
        <end position="266"/>
    </location>
</feature>
<evidence type="ECO:0000256" key="5">
    <source>
        <dbReference type="ARBA" id="ARBA00023242"/>
    </source>
</evidence>
<keyword evidence="4" id="KW-0804">Transcription</keyword>
<feature type="compositionally biased region" description="Pro residues" evidence="6">
    <location>
        <begin position="273"/>
        <end position="284"/>
    </location>
</feature>